<dbReference type="OrthoDB" id="2123952at2759"/>
<dbReference type="Pfam" id="PF00172">
    <property type="entry name" value="Zn_clus"/>
    <property type="match status" value="1"/>
</dbReference>
<proteinExistence type="predicted"/>
<dbReference type="PROSITE" id="PS00463">
    <property type="entry name" value="ZN2_CY6_FUNGAL_1"/>
    <property type="match status" value="1"/>
</dbReference>
<keyword evidence="3" id="KW-0804">Transcription</keyword>
<keyword evidence="8" id="KW-1185">Reference proteome</keyword>
<dbReference type="Gene3D" id="4.10.240.10">
    <property type="entry name" value="Zn(2)-C6 fungal-type DNA-binding domain"/>
    <property type="match status" value="1"/>
</dbReference>
<dbReference type="GO" id="GO:0008270">
    <property type="term" value="F:zinc ion binding"/>
    <property type="evidence" value="ECO:0007669"/>
    <property type="project" value="InterPro"/>
</dbReference>
<dbReference type="AlphaFoldDB" id="A0A1R3RFM6"/>
<evidence type="ECO:0000313" key="8">
    <source>
        <dbReference type="Proteomes" id="UP000188318"/>
    </source>
</evidence>
<evidence type="ECO:0000313" key="7">
    <source>
        <dbReference type="EMBL" id="OOF93289.1"/>
    </source>
</evidence>
<dbReference type="CDD" id="cd00067">
    <property type="entry name" value="GAL4"/>
    <property type="match status" value="1"/>
</dbReference>
<evidence type="ECO:0000256" key="4">
    <source>
        <dbReference type="ARBA" id="ARBA00023242"/>
    </source>
</evidence>
<evidence type="ECO:0000256" key="2">
    <source>
        <dbReference type="ARBA" id="ARBA00023125"/>
    </source>
</evidence>
<dbReference type="OMA" id="ANCQGTE"/>
<dbReference type="InterPro" id="IPR036864">
    <property type="entry name" value="Zn2-C6_fun-type_DNA-bd_sf"/>
</dbReference>
<evidence type="ECO:0000256" key="3">
    <source>
        <dbReference type="ARBA" id="ARBA00023163"/>
    </source>
</evidence>
<feature type="domain" description="Zn(2)-C6 fungal-type" evidence="6">
    <location>
        <begin position="26"/>
        <end position="55"/>
    </location>
</feature>
<dbReference type="PANTHER" id="PTHR47431">
    <property type="entry name" value="ZN(II)2CYS6 TRANSCRIPTION FACTOR (EUROFUNG)-RELATED"/>
    <property type="match status" value="1"/>
</dbReference>
<dbReference type="STRING" id="602072.A0A1R3RFM6"/>
<sequence>MGAEKEPGWDKSTARVPLTTRPVKLACLACRASKIRCDGQNPCTNCSIHRQECRYRPSRRGGARRGAAAAEELASKRAGRLVNEGRIGSHVDAPDEHGEVYDPHSQTATAVSVSLLSPSPIGSGPRQLGRALQDDSIGLPSPLSGIIEPQGLLGTGELPAGSLRAYRCDRDLMNAYYVFIHPYFPLLPPPAVPQYGDQCVKLHIRSSDANASHLPYCPTSSLGLALAAILALIPPPGDAHAAENEAVTLRRSYADLYARSALESSEDSLESSSQMDLDKGPHSTLHPNIPRRMEPVLALGLLSMYECCQRRNIAKMRIRANQALTMAMDLALHTQRSPTDSFDACRRCWWGTVFLVYQSSIITASPPLIACDDLRITTPFPEFRGCREPWPLLMNAQTILLRSCFIGRQLIREGNNDRSGLPNSLRDEIKNLDSSILELAAEADRYRCVANCQGTEADAERNLWAMSTALLHTARLTLHRVRAFPDPPIIFSEQCDFLANSAVPFFSHHVQLSPGRISEINTLFPFTVQESIRICLHSSLVVSRVFRRLPSPNPTYSDAADTEPSVSWAPQRSLGSPRSIPYMACGQLQSFYGLAMVLWRVRAASYAGNLSSVYYLLDRPSVRTEVQDADRLMEELQSGMEALRASIRADFVFEGVGMMAKECDAVYEATMMDA</sequence>
<feature type="region of interest" description="Disordered" evidence="5">
    <location>
        <begin position="265"/>
        <end position="286"/>
    </location>
</feature>
<dbReference type="Proteomes" id="UP000188318">
    <property type="component" value="Unassembled WGS sequence"/>
</dbReference>
<gene>
    <name evidence="7" type="ORF">ASPCADRAFT_132352</name>
</gene>
<keyword evidence="2" id="KW-0238">DNA-binding</keyword>
<accession>A0A1R3RFM6</accession>
<dbReference type="EMBL" id="KV907504">
    <property type="protein sequence ID" value="OOF93289.1"/>
    <property type="molecule type" value="Genomic_DNA"/>
</dbReference>
<dbReference type="InterPro" id="IPR001138">
    <property type="entry name" value="Zn2Cys6_DnaBD"/>
</dbReference>
<organism evidence="7 8">
    <name type="scientific">Aspergillus carbonarius (strain ITEM 5010)</name>
    <dbReference type="NCBI Taxonomy" id="602072"/>
    <lineage>
        <taxon>Eukaryota</taxon>
        <taxon>Fungi</taxon>
        <taxon>Dikarya</taxon>
        <taxon>Ascomycota</taxon>
        <taxon>Pezizomycotina</taxon>
        <taxon>Eurotiomycetes</taxon>
        <taxon>Eurotiomycetidae</taxon>
        <taxon>Eurotiales</taxon>
        <taxon>Aspergillaceae</taxon>
        <taxon>Aspergillus</taxon>
        <taxon>Aspergillus subgen. Circumdati</taxon>
    </lineage>
</organism>
<dbReference type="SUPFAM" id="SSF57701">
    <property type="entry name" value="Zn2/Cys6 DNA-binding domain"/>
    <property type="match status" value="1"/>
</dbReference>
<dbReference type="GO" id="GO:0003677">
    <property type="term" value="F:DNA binding"/>
    <property type="evidence" value="ECO:0007669"/>
    <property type="project" value="UniProtKB-KW"/>
</dbReference>
<dbReference type="VEuPathDB" id="FungiDB:ASPCADRAFT_132352"/>
<keyword evidence="1" id="KW-0805">Transcription regulation</keyword>
<dbReference type="PROSITE" id="PS50048">
    <property type="entry name" value="ZN2_CY6_FUNGAL_2"/>
    <property type="match status" value="1"/>
</dbReference>
<evidence type="ECO:0000259" key="6">
    <source>
        <dbReference type="PROSITE" id="PS50048"/>
    </source>
</evidence>
<evidence type="ECO:0000256" key="5">
    <source>
        <dbReference type="SAM" id="MobiDB-lite"/>
    </source>
</evidence>
<dbReference type="CDD" id="cd12148">
    <property type="entry name" value="fungal_TF_MHR"/>
    <property type="match status" value="1"/>
</dbReference>
<dbReference type="SMART" id="SM00066">
    <property type="entry name" value="GAL4"/>
    <property type="match status" value="1"/>
</dbReference>
<evidence type="ECO:0000256" key="1">
    <source>
        <dbReference type="ARBA" id="ARBA00023015"/>
    </source>
</evidence>
<keyword evidence="4" id="KW-0539">Nucleus</keyword>
<reference evidence="8" key="1">
    <citation type="journal article" date="2017" name="Genome Biol.">
        <title>Comparative genomics reveals high biological diversity and specific adaptations in the industrially and medically important fungal genus Aspergillus.</title>
        <authorList>
            <person name="de Vries R.P."/>
            <person name="Riley R."/>
            <person name="Wiebenga A."/>
            <person name="Aguilar-Osorio G."/>
            <person name="Amillis S."/>
            <person name="Uchima C.A."/>
            <person name="Anderluh G."/>
            <person name="Asadollahi M."/>
            <person name="Askin M."/>
            <person name="Barry K."/>
            <person name="Battaglia E."/>
            <person name="Bayram O."/>
            <person name="Benocci T."/>
            <person name="Braus-Stromeyer S.A."/>
            <person name="Caldana C."/>
            <person name="Canovas D."/>
            <person name="Cerqueira G.C."/>
            <person name="Chen F."/>
            <person name="Chen W."/>
            <person name="Choi C."/>
            <person name="Clum A."/>
            <person name="Dos Santos R.A."/>
            <person name="Damasio A.R."/>
            <person name="Diallinas G."/>
            <person name="Emri T."/>
            <person name="Fekete E."/>
            <person name="Flipphi M."/>
            <person name="Freyberg S."/>
            <person name="Gallo A."/>
            <person name="Gournas C."/>
            <person name="Habgood R."/>
            <person name="Hainaut M."/>
            <person name="Harispe M.L."/>
            <person name="Henrissat B."/>
            <person name="Hilden K.S."/>
            <person name="Hope R."/>
            <person name="Hossain A."/>
            <person name="Karabika E."/>
            <person name="Karaffa L."/>
            <person name="Karanyi Z."/>
            <person name="Krasevec N."/>
            <person name="Kuo A."/>
            <person name="Kusch H."/>
            <person name="LaButti K."/>
            <person name="Lagendijk E.L."/>
            <person name="Lapidus A."/>
            <person name="Levasseur A."/>
            <person name="Lindquist E."/>
            <person name="Lipzen A."/>
            <person name="Logrieco A.F."/>
            <person name="MacCabe A."/>
            <person name="Maekelae M.R."/>
            <person name="Malavazi I."/>
            <person name="Melin P."/>
            <person name="Meyer V."/>
            <person name="Mielnichuk N."/>
            <person name="Miskei M."/>
            <person name="Molnar A.P."/>
            <person name="Mule G."/>
            <person name="Ngan C.Y."/>
            <person name="Orejas M."/>
            <person name="Orosz E."/>
            <person name="Ouedraogo J.P."/>
            <person name="Overkamp K.M."/>
            <person name="Park H.-S."/>
            <person name="Perrone G."/>
            <person name="Piumi F."/>
            <person name="Punt P.J."/>
            <person name="Ram A.F."/>
            <person name="Ramon A."/>
            <person name="Rauscher S."/>
            <person name="Record E."/>
            <person name="Riano-Pachon D.M."/>
            <person name="Robert V."/>
            <person name="Roehrig J."/>
            <person name="Ruller R."/>
            <person name="Salamov A."/>
            <person name="Salih N.S."/>
            <person name="Samson R.A."/>
            <person name="Sandor E."/>
            <person name="Sanguinetti M."/>
            <person name="Schuetze T."/>
            <person name="Sepcic K."/>
            <person name="Shelest E."/>
            <person name="Sherlock G."/>
            <person name="Sophianopoulou V."/>
            <person name="Squina F.M."/>
            <person name="Sun H."/>
            <person name="Susca A."/>
            <person name="Todd R.B."/>
            <person name="Tsang A."/>
            <person name="Unkles S.E."/>
            <person name="van de Wiele N."/>
            <person name="van Rossen-Uffink D."/>
            <person name="Oliveira J.V."/>
            <person name="Vesth T.C."/>
            <person name="Visser J."/>
            <person name="Yu J.-H."/>
            <person name="Zhou M."/>
            <person name="Andersen M.R."/>
            <person name="Archer D.B."/>
            <person name="Baker S.E."/>
            <person name="Benoit I."/>
            <person name="Brakhage A.A."/>
            <person name="Braus G.H."/>
            <person name="Fischer R."/>
            <person name="Frisvad J.C."/>
            <person name="Goldman G.H."/>
            <person name="Houbraken J."/>
            <person name="Oakley B."/>
            <person name="Pocsi I."/>
            <person name="Scazzocchio C."/>
            <person name="Seiboth B."/>
            <person name="vanKuyk P.A."/>
            <person name="Wortman J."/>
            <person name="Dyer P.S."/>
            <person name="Grigoriev I.V."/>
        </authorList>
    </citation>
    <scope>NUCLEOTIDE SEQUENCE [LARGE SCALE GENOMIC DNA]</scope>
    <source>
        <strain evidence="8">ITEM 5010</strain>
    </source>
</reference>
<feature type="region of interest" description="Disordered" evidence="5">
    <location>
        <begin position="553"/>
        <end position="572"/>
    </location>
</feature>
<dbReference type="GO" id="GO:0000981">
    <property type="term" value="F:DNA-binding transcription factor activity, RNA polymerase II-specific"/>
    <property type="evidence" value="ECO:0007669"/>
    <property type="project" value="InterPro"/>
</dbReference>
<name>A0A1R3RFM6_ASPC5</name>
<protein>
    <recommendedName>
        <fullName evidence="6">Zn(2)-C6 fungal-type domain-containing protein</fullName>
    </recommendedName>
</protein>
<dbReference type="PANTHER" id="PTHR47431:SF5">
    <property type="entry name" value="ZN(II)2CYS6 TRANSCRIPTION FACTOR (EUROFUNG)"/>
    <property type="match status" value="1"/>
</dbReference>
<dbReference type="GO" id="GO:0009893">
    <property type="term" value="P:positive regulation of metabolic process"/>
    <property type="evidence" value="ECO:0007669"/>
    <property type="project" value="UniProtKB-ARBA"/>
</dbReference>